<reference evidence="1" key="1">
    <citation type="submission" date="2020-05" db="UniProtKB">
        <authorList>
            <consortium name="EnsemblMetazoa"/>
        </authorList>
    </citation>
    <scope>IDENTIFICATION</scope>
    <source>
        <strain evidence="1">FUMOZ</strain>
    </source>
</reference>
<dbReference type="VEuPathDB" id="VectorBase:AFUN014763"/>
<sequence>ILVLSHEFLTVLIKFCL</sequence>
<evidence type="ECO:0000313" key="1">
    <source>
        <dbReference type="EnsemblMetazoa" id="AFUN014763-PA"/>
    </source>
</evidence>
<protein>
    <submittedName>
        <fullName evidence="1">Uncharacterized protein</fullName>
    </submittedName>
</protein>
<proteinExistence type="predicted"/>
<dbReference type="EnsemblMetazoa" id="AFUN014763-RA">
    <property type="protein sequence ID" value="AFUN014763-PA"/>
    <property type="gene ID" value="AFUN014763"/>
</dbReference>
<accession>A0A182S2U6</accession>
<dbReference type="AlphaFoldDB" id="A0A182S2U6"/>
<name>A0A182S2U6_ANOFN</name>
<organism evidence="1">
    <name type="scientific">Anopheles funestus</name>
    <name type="common">African malaria mosquito</name>
    <dbReference type="NCBI Taxonomy" id="62324"/>
    <lineage>
        <taxon>Eukaryota</taxon>
        <taxon>Metazoa</taxon>
        <taxon>Ecdysozoa</taxon>
        <taxon>Arthropoda</taxon>
        <taxon>Hexapoda</taxon>
        <taxon>Insecta</taxon>
        <taxon>Pterygota</taxon>
        <taxon>Neoptera</taxon>
        <taxon>Endopterygota</taxon>
        <taxon>Diptera</taxon>
        <taxon>Nematocera</taxon>
        <taxon>Culicoidea</taxon>
        <taxon>Culicidae</taxon>
        <taxon>Anophelinae</taxon>
        <taxon>Anopheles</taxon>
    </lineage>
</organism>